<dbReference type="InterPro" id="IPR005225">
    <property type="entry name" value="Small_GTP-bd"/>
</dbReference>
<organism evidence="2 3">
    <name type="scientific">Telmatocola sphagniphila</name>
    <dbReference type="NCBI Taxonomy" id="1123043"/>
    <lineage>
        <taxon>Bacteria</taxon>
        <taxon>Pseudomonadati</taxon>
        <taxon>Planctomycetota</taxon>
        <taxon>Planctomycetia</taxon>
        <taxon>Gemmatales</taxon>
        <taxon>Gemmataceae</taxon>
    </lineage>
</organism>
<dbReference type="Gene3D" id="1.20.120.430">
    <property type="entry name" value="tRNA modification GTPase MnmE domain 2"/>
    <property type="match status" value="1"/>
</dbReference>
<protein>
    <submittedName>
        <fullName evidence="2">50S ribosome-binding GTPase</fullName>
    </submittedName>
</protein>
<dbReference type="Proteomes" id="UP000676194">
    <property type="component" value="Chromosome"/>
</dbReference>
<accession>A0A8E6BA29</accession>
<dbReference type="AlphaFoldDB" id="A0A8E6BA29"/>
<feature type="domain" description="TrmE-type G" evidence="1">
    <location>
        <begin position="167"/>
        <end position="313"/>
    </location>
</feature>
<proteinExistence type="predicted"/>
<dbReference type="Gene3D" id="3.30.1360.120">
    <property type="entry name" value="Probable tRNA modification gtpase trme, domain 1"/>
    <property type="match status" value="1"/>
</dbReference>
<sequence>MTRFALLTAPGTSAIAALGLWGPGAWSFIRKHFKPSSKKTLPLEPVPGASWFGRLGVDLQDEVLILNNPGKSVTALEIQCHGGQLVQNLLFDLLRSEGIQEAQPEEWMREVGYDGEQPSAHALKAWKMLPEALTLRTASVLLDQTKLREYEKGSQAFAELGRHLTRPWKIAIIGPPNVGKSSLMNALAGYNRSIIAPVPGTTRDLVSVTTALEGWPVEITDTAGLRETADAIEQEGIRRSEQQLAASDLILWMLDVSTINTAEPDSLQNHKVLRLLNKIDLSPEDRRGGYLPISITSNTGLSELMRKMVDLIIPSIPESGQFVQLPD</sequence>
<dbReference type="RefSeq" id="WP_213498060.1">
    <property type="nucleotide sequence ID" value="NZ_CP074694.1"/>
</dbReference>
<gene>
    <name evidence="2" type="ORF">KIH39_04430</name>
</gene>
<dbReference type="KEGG" id="tsph:KIH39_04430"/>
<dbReference type="PROSITE" id="PS51709">
    <property type="entry name" value="G_TRME"/>
    <property type="match status" value="1"/>
</dbReference>
<dbReference type="InterPro" id="IPR027417">
    <property type="entry name" value="P-loop_NTPase"/>
</dbReference>
<evidence type="ECO:0000313" key="2">
    <source>
        <dbReference type="EMBL" id="QVL33170.1"/>
    </source>
</evidence>
<reference evidence="2" key="1">
    <citation type="submission" date="2021-05" db="EMBL/GenBank/DDBJ databases">
        <title>Complete genome sequence of the cellulolytic planctomycete Telmatocola sphagniphila SP2T and characterization of the first cellulase from planctomycetes.</title>
        <authorList>
            <person name="Rakitin A.L."/>
            <person name="Beletsky A.V."/>
            <person name="Naumoff D.G."/>
            <person name="Kulichevskaya I.S."/>
            <person name="Mardanov A.V."/>
            <person name="Ravin N.V."/>
            <person name="Dedysh S.N."/>
        </authorList>
    </citation>
    <scope>NUCLEOTIDE SEQUENCE</scope>
    <source>
        <strain evidence="2">SP2T</strain>
    </source>
</reference>
<keyword evidence="3" id="KW-1185">Reference proteome</keyword>
<dbReference type="GO" id="GO:0005829">
    <property type="term" value="C:cytosol"/>
    <property type="evidence" value="ECO:0007669"/>
    <property type="project" value="TreeGrafter"/>
</dbReference>
<dbReference type="GO" id="GO:0005525">
    <property type="term" value="F:GTP binding"/>
    <property type="evidence" value="ECO:0007669"/>
    <property type="project" value="InterPro"/>
</dbReference>
<name>A0A8E6BA29_9BACT</name>
<dbReference type="CDD" id="cd04164">
    <property type="entry name" value="trmE"/>
    <property type="match status" value="1"/>
</dbReference>
<dbReference type="InterPro" id="IPR018948">
    <property type="entry name" value="GTP-bd_TrmE_N"/>
</dbReference>
<dbReference type="Pfam" id="PF01926">
    <property type="entry name" value="MMR_HSR1"/>
    <property type="match status" value="1"/>
</dbReference>
<dbReference type="Gene3D" id="3.40.50.300">
    <property type="entry name" value="P-loop containing nucleotide triphosphate hydrolases"/>
    <property type="match status" value="1"/>
</dbReference>
<evidence type="ECO:0000313" key="3">
    <source>
        <dbReference type="Proteomes" id="UP000676194"/>
    </source>
</evidence>
<dbReference type="InterPro" id="IPR027266">
    <property type="entry name" value="TrmE/GcvT-like"/>
</dbReference>
<evidence type="ECO:0000259" key="1">
    <source>
        <dbReference type="PROSITE" id="PS51709"/>
    </source>
</evidence>
<dbReference type="PANTHER" id="PTHR42714:SF2">
    <property type="entry name" value="TRNA MODIFICATION GTPASE GTPBP3, MITOCHONDRIAL"/>
    <property type="match status" value="1"/>
</dbReference>
<dbReference type="Pfam" id="PF10396">
    <property type="entry name" value="TrmE_N"/>
    <property type="match status" value="1"/>
</dbReference>
<dbReference type="InterPro" id="IPR031168">
    <property type="entry name" value="G_TrmE"/>
</dbReference>
<dbReference type="GO" id="GO:0030488">
    <property type="term" value="P:tRNA methylation"/>
    <property type="evidence" value="ECO:0007669"/>
    <property type="project" value="TreeGrafter"/>
</dbReference>
<dbReference type="NCBIfam" id="TIGR00231">
    <property type="entry name" value="small_GTP"/>
    <property type="match status" value="1"/>
</dbReference>
<dbReference type="SUPFAM" id="SSF103025">
    <property type="entry name" value="Folate-binding domain"/>
    <property type="match status" value="1"/>
</dbReference>
<dbReference type="EMBL" id="CP074694">
    <property type="protein sequence ID" value="QVL33170.1"/>
    <property type="molecule type" value="Genomic_DNA"/>
</dbReference>
<dbReference type="InterPro" id="IPR027368">
    <property type="entry name" value="MnmE_dom2"/>
</dbReference>
<dbReference type="SUPFAM" id="SSF52540">
    <property type="entry name" value="P-loop containing nucleoside triphosphate hydrolases"/>
    <property type="match status" value="1"/>
</dbReference>
<dbReference type="GO" id="GO:0002098">
    <property type="term" value="P:tRNA wobble uridine modification"/>
    <property type="evidence" value="ECO:0007669"/>
    <property type="project" value="TreeGrafter"/>
</dbReference>
<dbReference type="InterPro" id="IPR006073">
    <property type="entry name" value="GTP-bd"/>
</dbReference>
<dbReference type="PANTHER" id="PTHR42714">
    <property type="entry name" value="TRNA MODIFICATION GTPASE GTPBP3"/>
    <property type="match status" value="1"/>
</dbReference>